<comment type="caution">
    <text evidence="2">The sequence shown here is derived from an EMBL/GenBank/DDBJ whole genome shotgun (WGS) entry which is preliminary data.</text>
</comment>
<sequence length="122" mass="13426">MTSTDRWEIRQLIASGIANASDFPDLDDDHTAGDSGQNELEEDFDVEVRNGDPPFLAGQIARTISLTIAYLSYKGRKELREAATNQKESESPSAEWNDPMANCEGRKFASDLQNAAKADNTT</sequence>
<feature type="compositionally biased region" description="Polar residues" evidence="1">
    <location>
        <begin position="83"/>
        <end position="94"/>
    </location>
</feature>
<dbReference type="InParanoid" id="A0A7C8N3U8"/>
<gene>
    <name evidence="2" type="ORF">GQX73_g908</name>
</gene>
<feature type="region of interest" description="Disordered" evidence="1">
    <location>
        <begin position="20"/>
        <end position="42"/>
    </location>
</feature>
<name>A0A7C8N3U8_9PEZI</name>
<protein>
    <submittedName>
        <fullName evidence="2">Uncharacterized protein</fullName>
    </submittedName>
</protein>
<dbReference type="AlphaFoldDB" id="A0A7C8N3U8"/>
<dbReference type="OrthoDB" id="10253254at2759"/>
<dbReference type="Proteomes" id="UP000481858">
    <property type="component" value="Unassembled WGS sequence"/>
</dbReference>
<evidence type="ECO:0000256" key="1">
    <source>
        <dbReference type="SAM" id="MobiDB-lite"/>
    </source>
</evidence>
<accession>A0A7C8N3U8</accession>
<evidence type="ECO:0000313" key="3">
    <source>
        <dbReference type="Proteomes" id="UP000481858"/>
    </source>
</evidence>
<reference evidence="2 3" key="1">
    <citation type="submission" date="2019-12" db="EMBL/GenBank/DDBJ databases">
        <title>Draft genome sequence of the ascomycete Xylaria multiplex DSM 110363.</title>
        <authorList>
            <person name="Buettner E."/>
            <person name="Kellner H."/>
        </authorList>
    </citation>
    <scope>NUCLEOTIDE SEQUENCE [LARGE SCALE GENOMIC DNA]</scope>
    <source>
        <strain evidence="2 3">DSM 110363</strain>
    </source>
</reference>
<proteinExistence type="predicted"/>
<evidence type="ECO:0000313" key="2">
    <source>
        <dbReference type="EMBL" id="KAF2972554.1"/>
    </source>
</evidence>
<organism evidence="2 3">
    <name type="scientific">Xylaria multiplex</name>
    <dbReference type="NCBI Taxonomy" id="323545"/>
    <lineage>
        <taxon>Eukaryota</taxon>
        <taxon>Fungi</taxon>
        <taxon>Dikarya</taxon>
        <taxon>Ascomycota</taxon>
        <taxon>Pezizomycotina</taxon>
        <taxon>Sordariomycetes</taxon>
        <taxon>Xylariomycetidae</taxon>
        <taxon>Xylariales</taxon>
        <taxon>Xylariaceae</taxon>
        <taxon>Xylaria</taxon>
    </lineage>
</organism>
<feature type="region of interest" description="Disordered" evidence="1">
    <location>
        <begin position="82"/>
        <end position="102"/>
    </location>
</feature>
<keyword evidence="3" id="KW-1185">Reference proteome</keyword>
<dbReference type="EMBL" id="WUBL01000005">
    <property type="protein sequence ID" value="KAF2972554.1"/>
    <property type="molecule type" value="Genomic_DNA"/>
</dbReference>